<dbReference type="InterPro" id="IPR023473">
    <property type="entry name" value="AMMECR1"/>
</dbReference>
<feature type="domain" description="AMMECR1" evidence="1">
    <location>
        <begin position="1"/>
        <end position="194"/>
    </location>
</feature>
<sequence length="205" mass="23439">MANREMAVYCFDTLVSHYNKEDTPPPAFEDSIHPCFVTWKKAVNGGERRFRLRGCVGTLEAHRLSSSFKEYALNGALRDHRFPPIQPGELPSLQCTVSIVTDYETPEDYLDWEVGKHGIVIEFSDPVANIKRSATYLPEVPVNEGWTKLEAIDSLVFKAGYDGEITEPVRRRIHLSRYQTTLFRMHYSEYIAYVKATRGSVAPNY</sequence>
<gene>
    <name evidence="3" type="primary">LOC108848007</name>
</gene>
<dbReference type="AlphaFoldDB" id="A0A6J0MWS8"/>
<dbReference type="PANTHER" id="PTHR13016:SF0">
    <property type="entry name" value="AMME SYNDROME CANDIDATE GENE 1 PROTEIN"/>
    <property type="match status" value="1"/>
</dbReference>
<evidence type="ECO:0000313" key="2">
    <source>
        <dbReference type="Proteomes" id="UP000504610"/>
    </source>
</evidence>
<dbReference type="OrthoDB" id="24630at2759"/>
<dbReference type="Gene3D" id="3.30.700.20">
    <property type="entry name" value="Hypothetical protein ph0010, domain 1"/>
    <property type="match status" value="1"/>
</dbReference>
<dbReference type="KEGG" id="rsz:108848007"/>
<dbReference type="PANTHER" id="PTHR13016">
    <property type="entry name" value="AMMECR1 HOMOLOG"/>
    <property type="match status" value="1"/>
</dbReference>
<protein>
    <submittedName>
        <fullName evidence="3">Uncharacterized protein At2g38710-like</fullName>
    </submittedName>
</protein>
<organism evidence="2 3">
    <name type="scientific">Raphanus sativus</name>
    <name type="common">Radish</name>
    <name type="synonym">Raphanus raphanistrum var. sativus</name>
    <dbReference type="NCBI Taxonomy" id="3726"/>
    <lineage>
        <taxon>Eukaryota</taxon>
        <taxon>Viridiplantae</taxon>
        <taxon>Streptophyta</taxon>
        <taxon>Embryophyta</taxon>
        <taxon>Tracheophyta</taxon>
        <taxon>Spermatophyta</taxon>
        <taxon>Magnoliopsida</taxon>
        <taxon>eudicotyledons</taxon>
        <taxon>Gunneridae</taxon>
        <taxon>Pentapetalae</taxon>
        <taxon>rosids</taxon>
        <taxon>malvids</taxon>
        <taxon>Brassicales</taxon>
        <taxon>Brassicaceae</taxon>
        <taxon>Brassiceae</taxon>
        <taxon>Raphanus</taxon>
    </lineage>
</organism>
<proteinExistence type="predicted"/>
<dbReference type="Proteomes" id="UP000504610">
    <property type="component" value="Chromosome 3"/>
</dbReference>
<dbReference type="RefSeq" id="XP_018476910.1">
    <property type="nucleotide sequence ID" value="XM_018621408.2"/>
</dbReference>
<name>A0A6J0MWS8_RAPSA</name>
<reference evidence="3" key="2">
    <citation type="submission" date="2025-08" db="UniProtKB">
        <authorList>
            <consortium name="RefSeq"/>
        </authorList>
    </citation>
    <scope>IDENTIFICATION</scope>
    <source>
        <tissue evidence="3">Leaf</tissue>
    </source>
</reference>
<evidence type="ECO:0000313" key="3">
    <source>
        <dbReference type="RefSeq" id="XP_018476910.1"/>
    </source>
</evidence>
<dbReference type="InterPro" id="IPR027485">
    <property type="entry name" value="AMMECR1_N"/>
</dbReference>
<dbReference type="GeneID" id="108848007"/>
<dbReference type="InterPro" id="IPR002733">
    <property type="entry name" value="AMMECR1_domain"/>
</dbReference>
<dbReference type="InterPro" id="IPR036071">
    <property type="entry name" value="AMMECR1_dom_sf"/>
</dbReference>
<accession>A0A6J0MWS8</accession>
<evidence type="ECO:0000259" key="1">
    <source>
        <dbReference type="PROSITE" id="PS51112"/>
    </source>
</evidence>
<dbReference type="Pfam" id="PF01871">
    <property type="entry name" value="AMMECR1"/>
    <property type="match status" value="1"/>
</dbReference>
<dbReference type="NCBIfam" id="TIGR00296">
    <property type="entry name" value="TIGR00296 family protein"/>
    <property type="match status" value="1"/>
</dbReference>
<reference evidence="2" key="1">
    <citation type="journal article" date="2019" name="Database">
        <title>The radish genome database (RadishGD): an integrated information resource for radish genomics.</title>
        <authorList>
            <person name="Yu H.J."/>
            <person name="Baek S."/>
            <person name="Lee Y.J."/>
            <person name="Cho A."/>
            <person name="Mun J.H."/>
        </authorList>
    </citation>
    <scope>NUCLEOTIDE SEQUENCE [LARGE SCALE GENOMIC DNA]</scope>
    <source>
        <strain evidence="2">cv. WK10039</strain>
    </source>
</reference>
<dbReference type="PROSITE" id="PS51112">
    <property type="entry name" value="AMMECR1"/>
    <property type="match status" value="1"/>
</dbReference>
<dbReference type="SUPFAM" id="SSF143447">
    <property type="entry name" value="AMMECR1-like"/>
    <property type="match status" value="1"/>
</dbReference>
<keyword evidence="2" id="KW-1185">Reference proteome</keyword>